<dbReference type="EMBL" id="JARWAM010000003">
    <property type="protein sequence ID" value="MDR5904597.1"/>
    <property type="molecule type" value="Genomic_DNA"/>
</dbReference>
<feature type="domain" description="Serine dehydratase-like alpha subunit" evidence="12">
    <location>
        <begin position="186"/>
        <end position="453"/>
    </location>
</feature>
<keyword evidence="6 11" id="KW-0479">Metal-binding</keyword>
<sequence>MSISVFDLFKIGVGPSSSHTVGPMRAACDFVNELRERALLERVARIEVHLYGSLSATGEGHGTDRAVIMGLMGEQPDRIDPAVIGPCIEELLESHSLLLDNRLAVPFLWTRDLQWHDECLPHHPNAMRLVAHGHSEPLYQNTYYSVGGGFVIDERQAQAGELDSDTTALPYDFNSAAELMALCRLHDLRISELMLENEKAWRSEAEIRDGLWQIWQAMRACVDSGLAAEGVLPGGLNVKRRAAALHRRLLAVGESPSLIATTFSAMDWVNVFALAVNEENAAGGRMVTAPTNGAAGIIPAVLHYYMKFQPDACERDVVDFLLAAGAVGILCKKNASISGAEVGCQGEVGSACAMAAAGLAELMGGSVGQVENAAEIGLEHNLGLTCDPVGGLVQVPCIERNAIASVKAINAAQMAMRGDGEHFISLDKVIRTMRDTGADMQEKYKETSRGGLAVNAIEC</sequence>
<keyword evidence="9 11" id="KW-0456">Lyase</keyword>
<evidence type="ECO:0000256" key="3">
    <source>
        <dbReference type="ARBA" id="ARBA00008636"/>
    </source>
</evidence>
<dbReference type="Pfam" id="PF03315">
    <property type="entry name" value="SDH_beta"/>
    <property type="match status" value="1"/>
</dbReference>
<dbReference type="Gene3D" id="3.30.1330.90">
    <property type="entry name" value="D-3-phosphoglycerate dehydrogenase, domain 3"/>
    <property type="match status" value="1"/>
</dbReference>
<keyword evidence="5 11" id="KW-0004">4Fe-4S</keyword>
<comment type="similarity">
    <text evidence="3 11">Belongs to the iron-sulfur dependent L-serine dehydratase family.</text>
</comment>
<comment type="caution">
    <text evidence="14">The sequence shown here is derived from an EMBL/GenBank/DDBJ whole genome shotgun (WGS) entry which is preliminary data.</text>
</comment>
<dbReference type="SUPFAM" id="SSF143548">
    <property type="entry name" value="Serine metabolism enzymes domain"/>
    <property type="match status" value="1"/>
</dbReference>
<dbReference type="Proteomes" id="UP001251374">
    <property type="component" value="Unassembled WGS sequence"/>
</dbReference>
<protein>
    <recommendedName>
        <fullName evidence="11">L-serine dehydratase</fullName>
        <ecNumber evidence="11">4.3.1.17</ecNumber>
    </recommendedName>
</protein>
<evidence type="ECO:0000256" key="5">
    <source>
        <dbReference type="ARBA" id="ARBA00022485"/>
    </source>
</evidence>
<evidence type="ECO:0000256" key="7">
    <source>
        <dbReference type="ARBA" id="ARBA00023004"/>
    </source>
</evidence>
<feature type="domain" description="Serine dehydratase beta chain" evidence="13">
    <location>
        <begin position="4"/>
        <end position="155"/>
    </location>
</feature>
<comment type="catalytic activity">
    <reaction evidence="10 11">
        <text>L-serine = pyruvate + NH4(+)</text>
        <dbReference type="Rhea" id="RHEA:19169"/>
        <dbReference type="ChEBI" id="CHEBI:15361"/>
        <dbReference type="ChEBI" id="CHEBI:28938"/>
        <dbReference type="ChEBI" id="CHEBI:33384"/>
        <dbReference type="EC" id="4.3.1.17"/>
    </reaction>
</comment>
<keyword evidence="7 11" id="KW-0408">Iron</keyword>
<evidence type="ECO:0000259" key="13">
    <source>
        <dbReference type="Pfam" id="PF03315"/>
    </source>
</evidence>
<evidence type="ECO:0000256" key="9">
    <source>
        <dbReference type="ARBA" id="ARBA00023239"/>
    </source>
</evidence>
<gene>
    <name evidence="14" type="ORF">QC821_04815</name>
</gene>
<evidence type="ECO:0000313" key="14">
    <source>
        <dbReference type="EMBL" id="MDR5904597.1"/>
    </source>
</evidence>
<dbReference type="GO" id="GO:0003941">
    <property type="term" value="F:L-serine ammonia-lyase activity"/>
    <property type="evidence" value="ECO:0007669"/>
    <property type="project" value="UniProtKB-EC"/>
</dbReference>
<dbReference type="EC" id="4.3.1.17" evidence="11"/>
<dbReference type="RefSeq" id="WP_309717763.1">
    <property type="nucleotide sequence ID" value="NZ_JARWAM010000003.1"/>
</dbReference>
<dbReference type="InterPro" id="IPR005131">
    <property type="entry name" value="Ser_deHydtase_bsu"/>
</dbReference>
<comment type="cofactor">
    <cofactor evidence="1 11">
        <name>[4Fe-4S] cluster</name>
        <dbReference type="ChEBI" id="CHEBI:49883"/>
    </cofactor>
</comment>
<evidence type="ECO:0000256" key="1">
    <source>
        <dbReference type="ARBA" id="ARBA00001966"/>
    </source>
</evidence>
<dbReference type="NCBIfam" id="TIGR00720">
    <property type="entry name" value="sda_mono"/>
    <property type="match status" value="1"/>
</dbReference>
<evidence type="ECO:0000256" key="6">
    <source>
        <dbReference type="ARBA" id="ARBA00022723"/>
    </source>
</evidence>
<keyword evidence="8 11" id="KW-0411">Iron-sulfur</keyword>
<evidence type="ECO:0000259" key="12">
    <source>
        <dbReference type="Pfam" id="PF03313"/>
    </source>
</evidence>
<proteinExistence type="inferred from homology"/>
<comment type="pathway">
    <text evidence="2">Carbohydrate biosynthesis; gluconeogenesis.</text>
</comment>
<dbReference type="PANTHER" id="PTHR30182">
    <property type="entry name" value="L-SERINE DEHYDRATASE"/>
    <property type="match status" value="1"/>
</dbReference>
<name>A0ABU1HAW2_9GAMM</name>
<evidence type="ECO:0000256" key="11">
    <source>
        <dbReference type="RuleBase" id="RU366059"/>
    </source>
</evidence>
<accession>A0ABU1HAW2</accession>
<evidence type="ECO:0000313" key="15">
    <source>
        <dbReference type="Proteomes" id="UP001251374"/>
    </source>
</evidence>
<keyword evidence="4 11" id="KW-0312">Gluconeogenesis</keyword>
<dbReference type="InterPro" id="IPR051318">
    <property type="entry name" value="Fe-S_L-Ser"/>
</dbReference>
<keyword evidence="15" id="KW-1185">Reference proteome</keyword>
<evidence type="ECO:0000256" key="4">
    <source>
        <dbReference type="ARBA" id="ARBA00022432"/>
    </source>
</evidence>
<reference evidence="14 15" key="1">
    <citation type="submission" date="2023-04" db="EMBL/GenBank/DDBJ databases">
        <title>A long-awaited taxogenomic arrangement of the family Halomonadaceae.</title>
        <authorList>
            <person name="De La Haba R."/>
            <person name="Chuvochina M."/>
            <person name="Wittouck S."/>
            <person name="Arahal D.R."/>
            <person name="Sanchez-Porro C."/>
            <person name="Hugenholtz P."/>
            <person name="Ventosa A."/>
        </authorList>
    </citation>
    <scope>NUCLEOTIDE SEQUENCE [LARGE SCALE GENOMIC DNA]</scope>
    <source>
        <strain evidence="14 15">DSM 26770</strain>
    </source>
</reference>
<evidence type="ECO:0000256" key="8">
    <source>
        <dbReference type="ARBA" id="ARBA00023014"/>
    </source>
</evidence>
<evidence type="ECO:0000256" key="10">
    <source>
        <dbReference type="ARBA" id="ARBA00049406"/>
    </source>
</evidence>
<dbReference type="PANTHER" id="PTHR30182:SF1">
    <property type="entry name" value="L-SERINE DEHYDRATASE 1"/>
    <property type="match status" value="1"/>
</dbReference>
<organism evidence="14 15">
    <name type="scientific">Franzmannia qiaohouensis</name>
    <dbReference type="NCBI Taxonomy" id="1329370"/>
    <lineage>
        <taxon>Bacteria</taxon>
        <taxon>Pseudomonadati</taxon>
        <taxon>Pseudomonadota</taxon>
        <taxon>Gammaproteobacteria</taxon>
        <taxon>Oceanospirillales</taxon>
        <taxon>Halomonadaceae</taxon>
        <taxon>Franzmannia</taxon>
    </lineage>
</organism>
<dbReference type="InterPro" id="IPR005130">
    <property type="entry name" value="Ser_deHydtase-like_asu"/>
</dbReference>
<dbReference type="InterPro" id="IPR004644">
    <property type="entry name" value="Fe-S_L-Ser_mono"/>
</dbReference>
<evidence type="ECO:0000256" key="2">
    <source>
        <dbReference type="ARBA" id="ARBA00004742"/>
    </source>
</evidence>
<dbReference type="InterPro" id="IPR029009">
    <property type="entry name" value="ASB_dom_sf"/>
</dbReference>
<dbReference type="Pfam" id="PF03313">
    <property type="entry name" value="SDH_alpha"/>
    <property type="match status" value="1"/>
</dbReference>